<reference evidence="8 9" key="1">
    <citation type="submission" date="2020-07" db="EMBL/GenBank/DDBJ databases">
        <authorList>
            <person name="Criscuolo A."/>
        </authorList>
    </citation>
    <scope>NUCLEOTIDE SEQUENCE [LARGE SCALE GENOMIC DNA]</scope>
    <source>
        <strain evidence="9">CIP 111030</strain>
    </source>
</reference>
<evidence type="ECO:0000259" key="7">
    <source>
        <dbReference type="SMART" id="SM01340"/>
    </source>
</evidence>
<dbReference type="SUPFAM" id="SSF54211">
    <property type="entry name" value="Ribosomal protein S5 domain 2-like"/>
    <property type="match status" value="1"/>
</dbReference>
<dbReference type="PANTHER" id="PTHR10073:SF12">
    <property type="entry name" value="DNA MISMATCH REPAIR PROTEIN MLH1"/>
    <property type="match status" value="1"/>
</dbReference>
<comment type="similarity">
    <text evidence="1 4">Belongs to the DNA mismatch repair MutL/HexB family.</text>
</comment>
<protein>
    <recommendedName>
        <fullName evidence="4">DNA mismatch repair protein MutL</fullName>
    </recommendedName>
</protein>
<dbReference type="InterPro" id="IPR014762">
    <property type="entry name" value="DNA_mismatch_repair_CS"/>
</dbReference>
<dbReference type="InterPro" id="IPR013507">
    <property type="entry name" value="DNA_mismatch_S5_2-like"/>
</dbReference>
<dbReference type="SUPFAM" id="SSF118116">
    <property type="entry name" value="DNA mismatch repair protein MutL"/>
    <property type="match status" value="1"/>
</dbReference>
<sequence length="625" mass="72051">MANIQVLDPIITNKIAAGEVVERPSSIVKELVENSIDANASYIEVFIEESGMKSIKVIDDGDGILKEDASLLFERHATSKISSDYDLFSIRTMGFRGEALASISSVSRTIVKSFNESSAPFLIEMYGGEEVVREPAAERKGTEVIVLDLFFNTPARYKYVSSLTTEAGKIIDVMQKFSFNHPNISFKLTFDGKQRFRTKGNGNLKEIIADIYGINTARIALPVEAKSPDYSLTGYIIRPEMTRSNRNYINISINNRMIRDFRLTNSVIRAYHTLLAKDKYPIVILNVDMDPKIVDVNVHPAKTEVRISKIKELEALIEESIKKVLHGETLIPDSIEHTTFQKPKIEKPRIEQEAIDFSSITDGINPWIQREKDYSKENTDSEDKTFRDNILSYNNKNVDREVPPNVSRANESIPQSFKDDTRGVTEVEVKKERLPYFEIIGQFHGTYILMQNETGLYLMDQHAAQERIKYEYYYNHIKNRDEKVQLLLPYTFEFAYDDVIKIDEKLNDLKNLSFKIEKTGMKNYTVVEYPSWINQKDPEGDIRAVIDFISNTDHFSVEDYKEEMSIMMSCKDSIKANHYLDKRQMQNLLDELGQCHSPFTCPHGRPIIIHFTTYEIERMFNRIMK</sequence>
<dbReference type="Gene3D" id="3.30.1370.100">
    <property type="entry name" value="MutL, C-terminal domain, regulatory subdomain"/>
    <property type="match status" value="1"/>
</dbReference>
<comment type="caution">
    <text evidence="8">The sequence shown here is derived from an EMBL/GenBank/DDBJ whole genome shotgun (WGS) entry which is preliminary data.</text>
</comment>
<dbReference type="InterPro" id="IPR042120">
    <property type="entry name" value="MutL_C_dimsub"/>
</dbReference>
<evidence type="ECO:0000256" key="5">
    <source>
        <dbReference type="SAM" id="MobiDB-lite"/>
    </source>
</evidence>
<dbReference type="Gene3D" id="3.30.1540.20">
    <property type="entry name" value="MutL, C-terminal domain, dimerisation subdomain"/>
    <property type="match status" value="1"/>
</dbReference>
<dbReference type="InterPro" id="IPR037198">
    <property type="entry name" value="MutL_C_sf"/>
</dbReference>
<gene>
    <name evidence="4 8" type="primary">mutL</name>
    <name evidence="8" type="ORF">JEOSCH030_01040</name>
</gene>
<feature type="region of interest" description="Disordered" evidence="5">
    <location>
        <begin position="394"/>
        <end position="419"/>
    </location>
</feature>
<dbReference type="EMBL" id="CAJEWE010000010">
    <property type="protein sequence ID" value="CAD2076298.1"/>
    <property type="molecule type" value="Genomic_DNA"/>
</dbReference>
<dbReference type="GO" id="GO:0005524">
    <property type="term" value="F:ATP binding"/>
    <property type="evidence" value="ECO:0007669"/>
    <property type="project" value="InterPro"/>
</dbReference>
<dbReference type="SUPFAM" id="SSF55874">
    <property type="entry name" value="ATPase domain of HSP90 chaperone/DNA topoisomerase II/histidine kinase"/>
    <property type="match status" value="1"/>
</dbReference>
<dbReference type="GO" id="GO:0030983">
    <property type="term" value="F:mismatched DNA binding"/>
    <property type="evidence" value="ECO:0007669"/>
    <property type="project" value="InterPro"/>
</dbReference>
<feature type="domain" description="MutL C-terminal dimerisation" evidence="6">
    <location>
        <begin position="439"/>
        <end position="580"/>
    </location>
</feature>
<keyword evidence="2 4" id="KW-0227">DNA damage</keyword>
<evidence type="ECO:0000256" key="4">
    <source>
        <dbReference type="HAMAP-Rule" id="MF_00149"/>
    </source>
</evidence>
<dbReference type="GO" id="GO:0016887">
    <property type="term" value="F:ATP hydrolysis activity"/>
    <property type="evidence" value="ECO:0007669"/>
    <property type="project" value="InterPro"/>
</dbReference>
<evidence type="ECO:0000313" key="9">
    <source>
        <dbReference type="Proteomes" id="UP000521032"/>
    </source>
</evidence>
<dbReference type="FunFam" id="3.30.565.10:FF:000003">
    <property type="entry name" value="DNA mismatch repair endonuclease MutL"/>
    <property type="match status" value="1"/>
</dbReference>
<dbReference type="Pfam" id="PF13589">
    <property type="entry name" value="HATPase_c_3"/>
    <property type="match status" value="1"/>
</dbReference>
<dbReference type="HAMAP" id="MF_00149">
    <property type="entry name" value="DNA_mis_repair"/>
    <property type="match status" value="1"/>
</dbReference>
<dbReference type="InterPro" id="IPR042121">
    <property type="entry name" value="MutL_C_regsub"/>
</dbReference>
<dbReference type="GO" id="GO:0140664">
    <property type="term" value="F:ATP-dependent DNA damage sensor activity"/>
    <property type="evidence" value="ECO:0007669"/>
    <property type="project" value="InterPro"/>
</dbReference>
<accession>A0A6V7RH09</accession>
<dbReference type="NCBIfam" id="TIGR00585">
    <property type="entry name" value="mutl"/>
    <property type="match status" value="1"/>
</dbReference>
<dbReference type="CDD" id="cd16926">
    <property type="entry name" value="HATPase_MutL-MLH-PMS-like"/>
    <property type="match status" value="1"/>
</dbReference>
<dbReference type="Pfam" id="PF01119">
    <property type="entry name" value="DNA_mis_repair"/>
    <property type="match status" value="1"/>
</dbReference>
<dbReference type="InterPro" id="IPR020568">
    <property type="entry name" value="Ribosomal_Su5_D2-typ_SF"/>
</dbReference>
<dbReference type="InterPro" id="IPR002099">
    <property type="entry name" value="MutL/Mlh/PMS"/>
</dbReference>
<dbReference type="Pfam" id="PF08676">
    <property type="entry name" value="MutL_C"/>
    <property type="match status" value="1"/>
</dbReference>
<dbReference type="SMART" id="SM01340">
    <property type="entry name" value="DNA_mis_repair"/>
    <property type="match status" value="1"/>
</dbReference>
<keyword evidence="3 4" id="KW-0234">DNA repair</keyword>
<dbReference type="RefSeq" id="WP_186087206.1">
    <property type="nucleotide sequence ID" value="NZ_BMDB01000001.1"/>
</dbReference>
<dbReference type="SMART" id="SM00853">
    <property type="entry name" value="MutL_C"/>
    <property type="match status" value="1"/>
</dbReference>
<dbReference type="PROSITE" id="PS00058">
    <property type="entry name" value="DNA_MISMATCH_REPAIR_1"/>
    <property type="match status" value="1"/>
</dbReference>
<name>A0A6V7RH09_9BACL</name>
<dbReference type="GO" id="GO:0032300">
    <property type="term" value="C:mismatch repair complex"/>
    <property type="evidence" value="ECO:0007669"/>
    <property type="project" value="InterPro"/>
</dbReference>
<evidence type="ECO:0000256" key="2">
    <source>
        <dbReference type="ARBA" id="ARBA00022763"/>
    </source>
</evidence>
<dbReference type="InterPro" id="IPR014721">
    <property type="entry name" value="Ribsml_uS5_D2-typ_fold_subgr"/>
</dbReference>
<dbReference type="InterPro" id="IPR036890">
    <property type="entry name" value="HATPase_C_sf"/>
</dbReference>
<dbReference type="CDD" id="cd00782">
    <property type="entry name" value="MutL_Trans"/>
    <property type="match status" value="1"/>
</dbReference>
<evidence type="ECO:0000313" key="8">
    <source>
        <dbReference type="EMBL" id="CAD2076298.1"/>
    </source>
</evidence>
<keyword evidence="9" id="KW-1185">Reference proteome</keyword>
<dbReference type="Proteomes" id="UP000521032">
    <property type="component" value="Unassembled WGS sequence"/>
</dbReference>
<dbReference type="AlphaFoldDB" id="A0A6V7RH09"/>
<evidence type="ECO:0000259" key="6">
    <source>
        <dbReference type="SMART" id="SM00853"/>
    </source>
</evidence>
<feature type="domain" description="DNA mismatch repair protein S5" evidence="7">
    <location>
        <begin position="208"/>
        <end position="326"/>
    </location>
</feature>
<comment type="function">
    <text evidence="4">This protein is involved in the repair of mismatches in DNA. It is required for dam-dependent methyl-directed DNA mismatch repair. May act as a 'molecular matchmaker', a protein that promotes the formation of a stable complex between two or more DNA-binding proteins in an ATP-dependent manner without itself being part of a final effector complex.</text>
</comment>
<dbReference type="PANTHER" id="PTHR10073">
    <property type="entry name" value="DNA MISMATCH REPAIR PROTEIN MLH, PMS, MUTL"/>
    <property type="match status" value="1"/>
</dbReference>
<evidence type="ECO:0000256" key="1">
    <source>
        <dbReference type="ARBA" id="ARBA00006082"/>
    </source>
</evidence>
<dbReference type="InterPro" id="IPR020667">
    <property type="entry name" value="DNA_mismatch_repair_MutL"/>
</dbReference>
<dbReference type="Gene3D" id="3.30.230.10">
    <property type="match status" value="1"/>
</dbReference>
<organism evidence="8 9">
    <name type="scientific">Phocicoccus schoeneichii</name>
    <dbReference type="NCBI Taxonomy" id="1812261"/>
    <lineage>
        <taxon>Bacteria</taxon>
        <taxon>Bacillati</taxon>
        <taxon>Bacillota</taxon>
        <taxon>Bacilli</taxon>
        <taxon>Bacillales</taxon>
        <taxon>Salinicoccaceae</taxon>
        <taxon>Phocicoccus</taxon>
    </lineage>
</organism>
<evidence type="ECO:0000256" key="3">
    <source>
        <dbReference type="ARBA" id="ARBA00023204"/>
    </source>
</evidence>
<proteinExistence type="inferred from homology"/>
<dbReference type="GO" id="GO:0006298">
    <property type="term" value="P:mismatch repair"/>
    <property type="evidence" value="ECO:0007669"/>
    <property type="project" value="UniProtKB-UniRule"/>
</dbReference>
<dbReference type="InterPro" id="IPR038973">
    <property type="entry name" value="MutL/Mlh/Pms-like"/>
</dbReference>
<dbReference type="InterPro" id="IPR014790">
    <property type="entry name" value="MutL_C"/>
</dbReference>
<dbReference type="Gene3D" id="3.30.565.10">
    <property type="entry name" value="Histidine kinase-like ATPase, C-terminal domain"/>
    <property type="match status" value="1"/>
</dbReference>